<feature type="transmembrane region" description="Helical" evidence="9">
    <location>
        <begin position="295"/>
        <end position="314"/>
    </location>
</feature>
<keyword evidence="7" id="KW-0739">Sodium transport</keyword>
<comment type="caution">
    <text evidence="11">The sequence shown here is derived from an EMBL/GenBank/DDBJ whole genome shotgun (WGS) entry which is preliminary data.</text>
</comment>
<dbReference type="CDD" id="cd01115">
    <property type="entry name" value="SLC13_permease"/>
    <property type="match status" value="1"/>
</dbReference>
<organism evidence="11 12">
    <name type="scientific">Bos mutus</name>
    <name type="common">wild yak</name>
    <dbReference type="NCBI Taxonomy" id="72004"/>
    <lineage>
        <taxon>Eukaryota</taxon>
        <taxon>Metazoa</taxon>
        <taxon>Chordata</taxon>
        <taxon>Craniata</taxon>
        <taxon>Vertebrata</taxon>
        <taxon>Euteleostomi</taxon>
        <taxon>Mammalia</taxon>
        <taxon>Eutheria</taxon>
        <taxon>Laurasiatheria</taxon>
        <taxon>Artiodactyla</taxon>
        <taxon>Ruminantia</taxon>
        <taxon>Pecora</taxon>
        <taxon>Bovidae</taxon>
        <taxon>Bovinae</taxon>
        <taxon>Bos</taxon>
    </lineage>
</organism>
<evidence type="ECO:0000256" key="3">
    <source>
        <dbReference type="ARBA" id="ARBA00022692"/>
    </source>
</evidence>
<keyword evidence="12" id="KW-1185">Reference proteome</keyword>
<keyword evidence="5" id="KW-0915">Sodium</keyword>
<evidence type="ECO:0000256" key="10">
    <source>
        <dbReference type="SAM" id="SignalP"/>
    </source>
</evidence>
<feature type="region of interest" description="Disordered" evidence="8">
    <location>
        <begin position="384"/>
        <end position="425"/>
    </location>
</feature>
<evidence type="ECO:0000256" key="7">
    <source>
        <dbReference type="ARBA" id="ARBA00023201"/>
    </source>
</evidence>
<evidence type="ECO:0000256" key="1">
    <source>
        <dbReference type="ARBA" id="ARBA00004141"/>
    </source>
</evidence>
<keyword evidence="7" id="KW-0813">Transport</keyword>
<dbReference type="InterPro" id="IPR029170">
    <property type="entry name" value="FAM180"/>
</dbReference>
<dbReference type="Pfam" id="PF00939">
    <property type="entry name" value="Na_sulph_symp"/>
    <property type="match status" value="1"/>
</dbReference>
<feature type="signal peptide" evidence="10">
    <location>
        <begin position="1"/>
        <end position="17"/>
    </location>
</feature>
<gene>
    <name evidence="11" type="ORF">E5288_WYG002862</name>
</gene>
<dbReference type="PANTHER" id="PTHR10283:SF63">
    <property type="entry name" value="SOLUTE CARRIER FAMILY 13 MEMBER 4"/>
    <property type="match status" value="1"/>
</dbReference>
<evidence type="ECO:0000256" key="4">
    <source>
        <dbReference type="ARBA" id="ARBA00022989"/>
    </source>
</evidence>
<dbReference type="Pfam" id="PF15173">
    <property type="entry name" value="FAM180"/>
    <property type="match status" value="1"/>
</dbReference>
<feature type="chain" id="PRO_5025595513" description="Solute carrier family 13 member 4" evidence="10">
    <location>
        <begin position="18"/>
        <end position="859"/>
    </location>
</feature>
<evidence type="ECO:0000313" key="11">
    <source>
        <dbReference type="EMBL" id="MXQ92840.1"/>
    </source>
</evidence>
<evidence type="ECO:0000256" key="9">
    <source>
        <dbReference type="SAM" id="Phobius"/>
    </source>
</evidence>
<dbReference type="PANTHER" id="PTHR10283">
    <property type="entry name" value="SOLUTE CARRIER FAMILY 13 MEMBER"/>
    <property type="match status" value="1"/>
</dbReference>
<name>A0A6B0RS19_9CETA</name>
<dbReference type="InterPro" id="IPR001898">
    <property type="entry name" value="SLC13A/DASS"/>
</dbReference>
<keyword evidence="3 9" id="KW-0812">Transmembrane</keyword>
<evidence type="ECO:0000256" key="6">
    <source>
        <dbReference type="ARBA" id="ARBA00023136"/>
    </source>
</evidence>
<keyword evidence="7" id="KW-0406">Ion transport</keyword>
<accession>A0A6B0RS19</accession>
<evidence type="ECO:0000313" key="12">
    <source>
        <dbReference type="Proteomes" id="UP000322234"/>
    </source>
</evidence>
<evidence type="ECO:0000256" key="8">
    <source>
        <dbReference type="SAM" id="MobiDB-lite"/>
    </source>
</evidence>
<dbReference type="GO" id="GO:0015370">
    <property type="term" value="F:solute:sodium symporter activity"/>
    <property type="evidence" value="ECO:0007669"/>
    <property type="project" value="UniProtKB-ARBA"/>
</dbReference>
<feature type="transmembrane region" description="Helical" evidence="9">
    <location>
        <begin position="439"/>
        <end position="468"/>
    </location>
</feature>
<evidence type="ECO:0000256" key="5">
    <source>
        <dbReference type="ARBA" id="ARBA00023053"/>
    </source>
</evidence>
<feature type="transmembrane region" description="Helical" evidence="9">
    <location>
        <begin position="725"/>
        <end position="744"/>
    </location>
</feature>
<dbReference type="Proteomes" id="UP000322234">
    <property type="component" value="Unassembled WGS sequence"/>
</dbReference>
<feature type="transmembrane region" description="Helical" evidence="9">
    <location>
        <begin position="488"/>
        <end position="512"/>
    </location>
</feature>
<keyword evidence="4 9" id="KW-1133">Transmembrane helix</keyword>
<reference evidence="11" key="1">
    <citation type="submission" date="2019-10" db="EMBL/GenBank/DDBJ databases">
        <title>The sequence and de novo assembly of the wild yak genome.</title>
        <authorList>
            <person name="Liu Y."/>
        </authorList>
    </citation>
    <scope>NUCLEOTIDE SEQUENCE [LARGE SCALE GENOMIC DNA]</scope>
    <source>
        <strain evidence="11">WY2019</strain>
    </source>
</reference>
<feature type="transmembrane region" description="Helical" evidence="9">
    <location>
        <begin position="683"/>
        <end position="713"/>
    </location>
</feature>
<proteinExistence type="inferred from homology"/>
<keyword evidence="6 9" id="KW-0472">Membrane</keyword>
<evidence type="ECO:0008006" key="13">
    <source>
        <dbReference type="Google" id="ProtNLM"/>
    </source>
</evidence>
<feature type="transmembrane region" description="Helical" evidence="9">
    <location>
        <begin position="647"/>
        <end position="671"/>
    </location>
</feature>
<feature type="transmembrane region" description="Helical" evidence="9">
    <location>
        <begin position="593"/>
        <end position="610"/>
    </location>
</feature>
<dbReference type="GO" id="GO:0005886">
    <property type="term" value="C:plasma membrane"/>
    <property type="evidence" value="ECO:0007669"/>
    <property type="project" value="TreeGrafter"/>
</dbReference>
<evidence type="ECO:0000256" key="2">
    <source>
        <dbReference type="ARBA" id="ARBA00006772"/>
    </source>
</evidence>
<sequence>MCWKTLLLLLLYSDAQATLSHRWTRAVLFPAAYRPKRSSTLPLNPVLQSSLEEVELLYEFLLAELEISPDLKISIKDEELASLRKASDFRAVCNDVIPKSIPDIRRLSANLSSRLGILKKEDFERTALTLAYTAYRTALSQGYQKDVWAQSLLSLFRALRHDLMRSSAAIPPWVTVSSQRPRLGPLYDRRGSGGRGRGASIAKPSFSVPEASCAYVLIVTAVYWVSEAVPLGAAALVPAFLYPFFGVLRSSEVAGEYFKNTTLLLVGVICVAAAVEKWNLHKRIALRMVLMAGAKPGMLLLCFMCCTTLLSMWLSNTSTTAMVMPIVEAVLQELVSAEEEQLVAGNSSAEEAEPINLDVNNSQPPLELIFVNEDTSNADFNSLMQNKNRNGVPTVTNSAETANLPGRKQHPSQEKPPVLTPSSRNQELKRKYKSQHDQMICKCLSLSISYAATIGGLTTIIGTSTSLIFLEHFNNQYPAAEVVNFGTWFLFSFPISLIMLVVSWFWMHWLFLGCNCISGLQSWNPDRKSIPKQREEAKRKVPVPGGGLPVFSSSYPEMVTGFFFVLMTVLWFTREPGFVPGWDSFFEKKGYRTDATVSVFLGFLLFLIPAKKPCFGKKRDGEDRGPSLGMESIITWKDFQKTMPWEIVILVGGGYALASGSKTSGLSTWIGQQMLSLSSLPPWAVTLLACILVSIVTEFVSNPATITIFLPIVCSLSETLQINPLYTLIPVTMCISFAVMLPVGNPPNAIVFSYGHCQIKDMVKAGLGVNVIGLVTVMVAINTWGISLFDLNTFPAWAKNRSAAGQDLTALLGSAVFCKYIKSDSSLLISQLYMGGKAVNDHLIPAHFIPDETEKQKPK</sequence>
<feature type="transmembrane region" description="Helical" evidence="9">
    <location>
        <begin position="771"/>
        <end position="791"/>
    </location>
</feature>
<protein>
    <recommendedName>
        <fullName evidence="13">Solute carrier family 13 member 4</fullName>
    </recommendedName>
</protein>
<dbReference type="AlphaFoldDB" id="A0A6B0RS19"/>
<feature type="compositionally biased region" description="Polar residues" evidence="8">
    <location>
        <begin position="384"/>
        <end position="401"/>
    </location>
</feature>
<dbReference type="EMBL" id="VBQZ03000087">
    <property type="protein sequence ID" value="MXQ92840.1"/>
    <property type="molecule type" value="Genomic_DNA"/>
</dbReference>
<comment type="subcellular location">
    <subcellularLocation>
        <location evidence="1">Membrane</location>
        <topology evidence="1">Multi-pass membrane protein</topology>
    </subcellularLocation>
</comment>
<feature type="transmembrane region" description="Helical" evidence="9">
    <location>
        <begin position="555"/>
        <end position="573"/>
    </location>
</feature>
<comment type="similarity">
    <text evidence="2">Belongs to the SLC13A/DASS transporter (TC 2.A.47) family. NADC subfamily.</text>
</comment>
<keyword evidence="10" id="KW-0732">Signal</keyword>